<dbReference type="InterPro" id="IPR023393">
    <property type="entry name" value="START-like_dom_sf"/>
</dbReference>
<dbReference type="EMBL" id="MFNF01000001">
    <property type="protein sequence ID" value="OGH05112.1"/>
    <property type="molecule type" value="Genomic_DNA"/>
</dbReference>
<accession>A0A1F6H421</accession>
<dbReference type="SUPFAM" id="SSF55961">
    <property type="entry name" value="Bet v1-like"/>
    <property type="match status" value="1"/>
</dbReference>
<dbReference type="Gene3D" id="3.30.530.20">
    <property type="match status" value="1"/>
</dbReference>
<name>A0A1F6H421_9PROT</name>
<reference evidence="3 4" key="1">
    <citation type="journal article" date="2016" name="Nat. Commun.">
        <title>Thousands of microbial genomes shed light on interconnected biogeochemical processes in an aquifer system.</title>
        <authorList>
            <person name="Anantharaman K."/>
            <person name="Brown C.T."/>
            <person name="Hug L.A."/>
            <person name="Sharon I."/>
            <person name="Castelle C.J."/>
            <person name="Probst A.J."/>
            <person name="Thomas B.C."/>
            <person name="Singh A."/>
            <person name="Wilkins M.J."/>
            <person name="Karaoz U."/>
            <person name="Brodie E.L."/>
            <person name="Williams K.H."/>
            <person name="Hubbard S.S."/>
            <person name="Banfield J.F."/>
        </authorList>
    </citation>
    <scope>NUCLEOTIDE SEQUENCE [LARGE SCALE GENOMIC DNA]</scope>
</reference>
<evidence type="ECO:0000313" key="3">
    <source>
        <dbReference type="EMBL" id="OGH05112.1"/>
    </source>
</evidence>
<dbReference type="InterPro" id="IPR013538">
    <property type="entry name" value="ASHA1/2-like_C"/>
</dbReference>
<dbReference type="Proteomes" id="UP000177583">
    <property type="component" value="Unassembled WGS sequence"/>
</dbReference>
<comment type="similarity">
    <text evidence="1">Belongs to the AHA1 family.</text>
</comment>
<evidence type="ECO:0000256" key="1">
    <source>
        <dbReference type="ARBA" id="ARBA00006817"/>
    </source>
</evidence>
<comment type="caution">
    <text evidence="3">The sequence shown here is derived from an EMBL/GenBank/DDBJ whole genome shotgun (WGS) entry which is preliminary data.</text>
</comment>
<evidence type="ECO:0000259" key="2">
    <source>
        <dbReference type="Pfam" id="PF08327"/>
    </source>
</evidence>
<sequence length="164" mass="19069">MSQDAFDPTLDLVLERVVEIPKEWIWEAWTEPKHLIHWFTPVPWQTTQAEIDLRPGGLFRTTMRSPEGQDFDNSGCYLEVVKNRRLVWTDALVANYRPATKTYLESFNFTARLTLEDHPKGTLYRAVGMHKDAADRKRHEEMGFETGWGKVLEQLIAYMKGVKG</sequence>
<feature type="domain" description="Activator of Hsp90 ATPase homologue 1/2-like C-terminal" evidence="2">
    <location>
        <begin position="20"/>
        <end position="159"/>
    </location>
</feature>
<organism evidence="3 4">
    <name type="scientific">Candidatus Lambdaproteobacteria bacterium RIFOXYD2_FULL_56_26</name>
    <dbReference type="NCBI Taxonomy" id="1817773"/>
    <lineage>
        <taxon>Bacteria</taxon>
        <taxon>Pseudomonadati</taxon>
        <taxon>Pseudomonadota</taxon>
        <taxon>Candidatus Lambdaproteobacteria</taxon>
    </lineage>
</organism>
<dbReference type="Pfam" id="PF08327">
    <property type="entry name" value="AHSA1"/>
    <property type="match status" value="1"/>
</dbReference>
<dbReference type="CDD" id="cd08896">
    <property type="entry name" value="SRPBCC_CalC_Aha1-like_3"/>
    <property type="match status" value="1"/>
</dbReference>
<protein>
    <submittedName>
        <fullName evidence="3">Polyketide cyclase</fullName>
    </submittedName>
</protein>
<gene>
    <name evidence="3" type="ORF">A2557_07725</name>
</gene>
<evidence type="ECO:0000313" key="4">
    <source>
        <dbReference type="Proteomes" id="UP000177583"/>
    </source>
</evidence>
<dbReference type="AlphaFoldDB" id="A0A1F6H421"/>
<proteinExistence type="inferred from homology"/>